<dbReference type="AlphaFoldDB" id="A0A1Y2FHD0"/>
<reference evidence="4 5" key="1">
    <citation type="submission" date="2016-08" db="EMBL/GenBank/DDBJ databases">
        <title>A Parts List for Fungal Cellulosomes Revealed by Comparative Genomics.</title>
        <authorList>
            <consortium name="DOE Joint Genome Institute"/>
            <person name="Haitjema C.H."/>
            <person name="Gilmore S.P."/>
            <person name="Henske J.K."/>
            <person name="Solomon K.V."/>
            <person name="De Groot R."/>
            <person name="Kuo A."/>
            <person name="Mondo S.J."/>
            <person name="Salamov A.A."/>
            <person name="Labutti K."/>
            <person name="Zhao Z."/>
            <person name="Chiniquy J."/>
            <person name="Barry K."/>
            <person name="Brewer H.M."/>
            <person name="Purvine S.O."/>
            <person name="Wright A.T."/>
            <person name="Boxma B."/>
            <person name="Van Alen T."/>
            <person name="Hackstein J.H."/>
            <person name="Baker S.E."/>
            <person name="Grigoriev I.V."/>
            <person name="O'Malley M.A."/>
        </authorList>
    </citation>
    <scope>NUCLEOTIDE SEQUENCE [LARGE SCALE GENOMIC DNA]</scope>
    <source>
        <strain evidence="4 5">G1</strain>
    </source>
</reference>
<organism evidence="4 5">
    <name type="scientific">Neocallimastix californiae</name>
    <dbReference type="NCBI Taxonomy" id="1754190"/>
    <lineage>
        <taxon>Eukaryota</taxon>
        <taxon>Fungi</taxon>
        <taxon>Fungi incertae sedis</taxon>
        <taxon>Chytridiomycota</taxon>
        <taxon>Chytridiomycota incertae sedis</taxon>
        <taxon>Neocallimastigomycetes</taxon>
        <taxon>Neocallimastigales</taxon>
        <taxon>Neocallimastigaceae</taxon>
        <taxon>Neocallimastix</taxon>
    </lineage>
</organism>
<accession>A0A1Y2FHD0</accession>
<keyword evidence="3" id="KW-1133">Transmembrane helix</keyword>
<dbReference type="InterPro" id="IPR006597">
    <property type="entry name" value="Sel1-like"/>
</dbReference>
<dbReference type="PANTHER" id="PTHR11102:SF147">
    <property type="entry name" value="SEL1L ADAPTOR SUBUNIT OF ERAD E3 UBIQUITIN LIGASE"/>
    <property type="match status" value="1"/>
</dbReference>
<feature type="region of interest" description="Disordered" evidence="2">
    <location>
        <begin position="565"/>
        <end position="586"/>
    </location>
</feature>
<evidence type="ECO:0000313" key="4">
    <source>
        <dbReference type="EMBL" id="ORY83342.1"/>
    </source>
</evidence>
<evidence type="ECO:0000256" key="3">
    <source>
        <dbReference type="SAM" id="Phobius"/>
    </source>
</evidence>
<keyword evidence="3" id="KW-0812">Transmembrane</keyword>
<protein>
    <submittedName>
        <fullName evidence="4">HCP-like protein</fullName>
    </submittedName>
</protein>
<dbReference type="OrthoDB" id="27934at2759"/>
<dbReference type="GO" id="GO:0005789">
    <property type="term" value="C:endoplasmic reticulum membrane"/>
    <property type="evidence" value="ECO:0007669"/>
    <property type="project" value="TreeGrafter"/>
</dbReference>
<dbReference type="InterPro" id="IPR011990">
    <property type="entry name" value="TPR-like_helical_dom_sf"/>
</dbReference>
<dbReference type="PANTHER" id="PTHR11102">
    <property type="entry name" value="SEL-1-LIKE PROTEIN"/>
    <property type="match status" value="1"/>
</dbReference>
<feature type="compositionally biased region" description="Basic and acidic residues" evidence="2">
    <location>
        <begin position="569"/>
        <end position="586"/>
    </location>
</feature>
<sequence length="834" mass="96246">MPPNDTSSFLQRKLHRYPGALNYLQLNNKFKKPTDTIHIILDKSKMESLPIIEEKDTDEEKRIKIHRILEYLGIKYNNSQALLKLADLYFFGYHGYPQDIDKALQYYTFLANEFGDPQAQQKIGFIYSIGLGSTSRDQSKALLYLSFAAMNNDIPAQMSLGYRYLFGIGTERNCDESIWYYRKIADEMVKIQQSGPPLGRVLPPPKISIYEEDGGIFGKGASNAIGRPRDEAKGGPNISDIELLTLYQFIEENEKYNPSKQVIVALNYYQGNPPVTKDYKKALKIFKTAAKHLPEEIIKAETIEITDKDLEFFPKSNKLRAASKAAAFIGQMYWRGEGVEANDIEARKWYQRSAKMGYSAAINALGVMYQYGYGQLKQDEDIAIKYYIAASNKGNPDAQTNLGKILIESSQLENKLSAFNLFQQASKTGNVIASLKLADIYQSGEIIPEQCVFAASLYKTIAERASYYDTLFEEAKYDVRHKNYNAALLKYLILSEQGYEIAQSNAAYLIDEGLISIDSLFYNNSNPYSIALIYWKRSANQMNPDSRVKVGDYYFYGLGTDEFEEEEITNEKSKENENDSSEIDEKSRHEIQNNMIKFSQKLVSRLYGKLGKPDYLVAFNYYQEAAESGKSSLAMWNLAFMYEYGIGVKKDLYLSKRYYDRSLEINPYAAFPIKLALMKLNFKVQIHNLKCRINHREDEYIIFKEDKEGTDNKINFDSGDDETSKSINERIKLSFNGKHGNNEKELSLKDKIMKSFEINEKTKKIFYGYILKFLIGYGIGYISYAIIFYINYRRWPVFRWSLLFYIFVFSSILGTTLFNFHEELQRRLREARIH</sequence>
<dbReference type="STRING" id="1754190.A0A1Y2FHD0"/>
<dbReference type="GO" id="GO:0036503">
    <property type="term" value="P:ERAD pathway"/>
    <property type="evidence" value="ECO:0007669"/>
    <property type="project" value="TreeGrafter"/>
</dbReference>
<gene>
    <name evidence="4" type="ORF">LY90DRAFT_499534</name>
</gene>
<name>A0A1Y2FHD0_9FUNG</name>
<proteinExistence type="inferred from homology"/>
<feature type="transmembrane region" description="Helical" evidence="3">
    <location>
        <begin position="766"/>
        <end position="790"/>
    </location>
</feature>
<dbReference type="SUPFAM" id="SSF81901">
    <property type="entry name" value="HCP-like"/>
    <property type="match status" value="2"/>
</dbReference>
<comment type="similarity">
    <text evidence="1">Belongs to the sel-1 family.</text>
</comment>
<dbReference type="InterPro" id="IPR050767">
    <property type="entry name" value="Sel1_AlgK"/>
</dbReference>
<keyword evidence="5" id="KW-1185">Reference proteome</keyword>
<feature type="transmembrane region" description="Helical" evidence="3">
    <location>
        <begin position="802"/>
        <end position="820"/>
    </location>
</feature>
<dbReference type="SMART" id="SM00671">
    <property type="entry name" value="SEL1"/>
    <property type="match status" value="10"/>
</dbReference>
<dbReference type="Pfam" id="PF08238">
    <property type="entry name" value="Sel1"/>
    <property type="match status" value="9"/>
</dbReference>
<evidence type="ECO:0000256" key="1">
    <source>
        <dbReference type="ARBA" id="ARBA00038101"/>
    </source>
</evidence>
<evidence type="ECO:0000313" key="5">
    <source>
        <dbReference type="Proteomes" id="UP000193920"/>
    </source>
</evidence>
<dbReference type="Proteomes" id="UP000193920">
    <property type="component" value="Unassembled WGS sequence"/>
</dbReference>
<dbReference type="EMBL" id="MCOG01000007">
    <property type="protein sequence ID" value="ORY83342.1"/>
    <property type="molecule type" value="Genomic_DNA"/>
</dbReference>
<evidence type="ECO:0000256" key="2">
    <source>
        <dbReference type="SAM" id="MobiDB-lite"/>
    </source>
</evidence>
<keyword evidence="3" id="KW-0472">Membrane</keyword>
<dbReference type="Gene3D" id="1.25.40.10">
    <property type="entry name" value="Tetratricopeptide repeat domain"/>
    <property type="match status" value="2"/>
</dbReference>
<comment type="caution">
    <text evidence="4">The sequence shown here is derived from an EMBL/GenBank/DDBJ whole genome shotgun (WGS) entry which is preliminary data.</text>
</comment>